<dbReference type="PANTHER" id="PTHR22891">
    <property type="entry name" value="EUKARYOTIC TRANSLATION INITIATION FACTOR 2C"/>
    <property type="match status" value="1"/>
</dbReference>
<keyword evidence="8" id="KW-1185">Reference proteome</keyword>
<dbReference type="GO" id="GO:0051607">
    <property type="term" value="P:defense response to virus"/>
    <property type="evidence" value="ECO:0007669"/>
    <property type="project" value="UniProtKB-ARBA"/>
</dbReference>
<evidence type="ECO:0000259" key="5">
    <source>
        <dbReference type="PROSITE" id="PS50821"/>
    </source>
</evidence>
<dbReference type="PROSITE" id="PS50821">
    <property type="entry name" value="PAZ"/>
    <property type="match status" value="1"/>
</dbReference>
<evidence type="ECO:0000256" key="2">
    <source>
        <dbReference type="ARBA" id="ARBA00022491"/>
    </source>
</evidence>
<dbReference type="InterPro" id="IPR032473">
    <property type="entry name" value="Argonaute_Mid_dom"/>
</dbReference>
<comment type="similarity">
    <text evidence="1">Belongs to the argonaute family. Ago subfamily.</text>
</comment>
<dbReference type="Pfam" id="PF02171">
    <property type="entry name" value="Piwi"/>
    <property type="match status" value="1"/>
</dbReference>
<dbReference type="SMART" id="SM01163">
    <property type="entry name" value="DUF1785"/>
    <property type="match status" value="1"/>
</dbReference>
<organism evidence="7 8">
    <name type="scientific">Solanum pinnatisectum</name>
    <name type="common">tansyleaf nightshade</name>
    <dbReference type="NCBI Taxonomy" id="50273"/>
    <lineage>
        <taxon>Eukaryota</taxon>
        <taxon>Viridiplantae</taxon>
        <taxon>Streptophyta</taxon>
        <taxon>Embryophyta</taxon>
        <taxon>Tracheophyta</taxon>
        <taxon>Spermatophyta</taxon>
        <taxon>Magnoliopsida</taxon>
        <taxon>eudicotyledons</taxon>
        <taxon>Gunneridae</taxon>
        <taxon>Pentapetalae</taxon>
        <taxon>asterids</taxon>
        <taxon>lamiids</taxon>
        <taxon>Solanales</taxon>
        <taxon>Solanaceae</taxon>
        <taxon>Solanoideae</taxon>
        <taxon>Solaneae</taxon>
        <taxon>Solanum</taxon>
    </lineage>
</organism>
<dbReference type="InterPro" id="IPR036085">
    <property type="entry name" value="PAZ_dom_sf"/>
</dbReference>
<dbReference type="EMBL" id="JAWPEI010000008">
    <property type="protein sequence ID" value="KAK4719713.1"/>
    <property type="molecule type" value="Genomic_DNA"/>
</dbReference>
<dbReference type="PROSITE" id="PS50822">
    <property type="entry name" value="PIWI"/>
    <property type="match status" value="1"/>
</dbReference>
<dbReference type="Gene3D" id="2.170.260.10">
    <property type="entry name" value="paz domain"/>
    <property type="match status" value="1"/>
</dbReference>
<dbReference type="InterPro" id="IPR003165">
    <property type="entry name" value="Piwi"/>
</dbReference>
<gene>
    <name evidence="7" type="ORF">R3W88_018051</name>
</gene>
<dbReference type="InterPro" id="IPR036397">
    <property type="entry name" value="RNaseH_sf"/>
</dbReference>
<evidence type="ECO:0000259" key="6">
    <source>
        <dbReference type="PROSITE" id="PS50822"/>
    </source>
</evidence>
<dbReference type="Gene3D" id="3.30.420.10">
    <property type="entry name" value="Ribonuclease H-like superfamily/Ribonuclease H"/>
    <property type="match status" value="1"/>
</dbReference>
<dbReference type="InterPro" id="IPR012337">
    <property type="entry name" value="RNaseH-like_sf"/>
</dbReference>
<proteinExistence type="inferred from homology"/>
<keyword evidence="3" id="KW-0687">Ribonucleoprotein</keyword>
<dbReference type="InterPro" id="IPR003100">
    <property type="entry name" value="PAZ_dom"/>
</dbReference>
<dbReference type="Proteomes" id="UP001311915">
    <property type="component" value="Unassembled WGS sequence"/>
</dbReference>
<feature type="region of interest" description="Disordered" evidence="4">
    <location>
        <begin position="830"/>
        <end position="849"/>
    </location>
</feature>
<evidence type="ECO:0000313" key="7">
    <source>
        <dbReference type="EMBL" id="KAK4719713.1"/>
    </source>
</evidence>
<dbReference type="AlphaFoldDB" id="A0AAV9L396"/>
<dbReference type="Pfam" id="PF16486">
    <property type="entry name" value="ArgoN"/>
    <property type="match status" value="1"/>
</dbReference>
<evidence type="ECO:0000256" key="1">
    <source>
        <dbReference type="ARBA" id="ARBA00008201"/>
    </source>
</evidence>
<dbReference type="Pfam" id="PF16488">
    <property type="entry name" value="ArgoL2"/>
    <property type="match status" value="1"/>
</dbReference>
<dbReference type="InterPro" id="IPR014811">
    <property type="entry name" value="ArgoL1"/>
</dbReference>
<dbReference type="Pfam" id="PF16487">
    <property type="entry name" value="ArgoMid"/>
    <property type="match status" value="1"/>
</dbReference>
<sequence>MAEEEYGGSTEALPPPPPVPLDCSPKKAEPGPVKKKLLRVPMARCSLGRKGQHIRILTNHFKVNMSNVDGHFFHYSVALFYEDGQPVEVKGIGRKVLDRVHETYHAELAGKDFAYDGEKSLFTIGSLPRSRFKFPIVLNNITSNRNIGTSSTGRHGSPHNEADRKRLRWLYQSKTYKVKISLAAKIPMQEIANALRGQEGCLLVRQSFFHNDPKKYADVGGGVLSCRGFHSSFRTTQSGLSLNIDMSTTMIIQPGPVLDFLIANQNTRDSISLDWAKVCCYIFDYLSSCIINHVLSNGFSTLDQAKRVLKNLRVKTAPANQKFKITGLSEKPCREQTSKDDDGEVQTSEVTVYDYFVNYRNIDLRYSADIPCLNVGKPKRPTYFPIELCTLVSLQRYTKALSTFQRASLVKQSRQKPQERKQTLSHALKINNYDVDEPLFRSCDVSINSNFAQVEGRVLPAPKLKAGNGVDIFAQNGRWNFNNKRFFDPAMVEQWAVVNFSTRCNIGNLVGHLRRLGEMKGISVEAPFDVFEESPQLRMAPPVVRVDKMFDEIQSKLPTSPKFLLCLLPERKNYDIYGPWKVKNMTHRDGIVTNAWRLLKELMISISQTFSLRSMQRASVRTQSPKVEMIDNIFKKVSDTRDDGIMRELLIDFQASSGQRKPQHIIVFRDGVSESQFNQVLNIELGQMIEACKLLDETWSPKFVIIVAQKNHHTKFFQSGLLIMFHQVIIEVAANFRTIIDNEVCHPRNNDFYLCAHTGMIGTTRPTHYHVLLDEVGFSPDELQDLVHNLSYVYQRSTTATSIVAPIGYAHLAAAQMGQWMKFEDISETSSSQGGLRNAGPVTVPQLPS</sequence>
<evidence type="ECO:0000256" key="3">
    <source>
        <dbReference type="ARBA" id="ARBA00023274"/>
    </source>
</evidence>
<dbReference type="GO" id="GO:0003723">
    <property type="term" value="F:RNA binding"/>
    <property type="evidence" value="ECO:0007669"/>
    <property type="project" value="InterPro"/>
</dbReference>
<feature type="domain" description="PAZ" evidence="5">
    <location>
        <begin position="256"/>
        <end position="393"/>
    </location>
</feature>
<dbReference type="SUPFAM" id="SSF101690">
    <property type="entry name" value="PAZ domain"/>
    <property type="match status" value="1"/>
</dbReference>
<dbReference type="CDD" id="cd02846">
    <property type="entry name" value="PAZ_argonaute_like"/>
    <property type="match status" value="1"/>
</dbReference>
<feature type="region of interest" description="Disordered" evidence="4">
    <location>
        <begin position="1"/>
        <end position="31"/>
    </location>
</feature>
<dbReference type="Gene3D" id="3.40.50.2300">
    <property type="match status" value="1"/>
</dbReference>
<reference evidence="7 8" key="1">
    <citation type="submission" date="2023-10" db="EMBL/GenBank/DDBJ databases">
        <title>Genome-Wide Identification Analysis in wild type Solanum Pinnatisectum Reveals Some Genes Defensing Phytophthora Infestans.</title>
        <authorList>
            <person name="Sun C."/>
        </authorList>
    </citation>
    <scope>NUCLEOTIDE SEQUENCE [LARGE SCALE GENOMIC DNA]</scope>
    <source>
        <strain evidence="7">LQN</strain>
        <tissue evidence="7">Leaf</tissue>
    </source>
</reference>
<dbReference type="InterPro" id="IPR032472">
    <property type="entry name" value="ArgoL2"/>
</dbReference>
<protein>
    <submittedName>
        <fullName evidence="7">Uncharacterized protein</fullName>
    </submittedName>
</protein>
<dbReference type="Pfam" id="PF08699">
    <property type="entry name" value="ArgoL1"/>
    <property type="match status" value="1"/>
</dbReference>
<keyword evidence="2" id="KW-0678">Repressor</keyword>
<feature type="domain" description="Piwi" evidence="6">
    <location>
        <begin position="660"/>
        <end position="822"/>
    </location>
</feature>
<name>A0AAV9L396_9SOLN</name>
<dbReference type="GO" id="GO:1990904">
    <property type="term" value="C:ribonucleoprotein complex"/>
    <property type="evidence" value="ECO:0007669"/>
    <property type="project" value="UniProtKB-KW"/>
</dbReference>
<dbReference type="SUPFAM" id="SSF53098">
    <property type="entry name" value="Ribonuclease H-like"/>
    <property type="match status" value="1"/>
</dbReference>
<dbReference type="SMART" id="SM00950">
    <property type="entry name" value="Piwi"/>
    <property type="match status" value="1"/>
</dbReference>
<comment type="caution">
    <text evidence="7">The sequence shown here is derived from an EMBL/GenBank/DDBJ whole genome shotgun (WGS) entry which is preliminary data.</text>
</comment>
<dbReference type="Pfam" id="PF02170">
    <property type="entry name" value="PAZ"/>
    <property type="match status" value="1"/>
</dbReference>
<accession>A0AAV9L396</accession>
<dbReference type="InterPro" id="IPR032474">
    <property type="entry name" value="Argonaute_N"/>
</dbReference>
<evidence type="ECO:0000313" key="8">
    <source>
        <dbReference type="Proteomes" id="UP001311915"/>
    </source>
</evidence>
<evidence type="ECO:0000256" key="4">
    <source>
        <dbReference type="SAM" id="MobiDB-lite"/>
    </source>
</evidence>